<dbReference type="GO" id="GO:0004673">
    <property type="term" value="F:protein histidine kinase activity"/>
    <property type="evidence" value="ECO:0007669"/>
    <property type="project" value="UniProtKB-EC"/>
</dbReference>
<dbReference type="SUPFAM" id="SSF50341">
    <property type="entry name" value="CheW-like"/>
    <property type="match status" value="1"/>
</dbReference>
<dbReference type="InterPro" id="IPR036061">
    <property type="entry name" value="CheW-like_dom_sf"/>
</dbReference>
<organism evidence="6 7">
    <name type="scientific">Zymomonas mobilis subsp. pomaceae (strain ATCC 29192 / DSM 22645 / JCM 10191 / CCUG 17912 / NBRC 13757 / NCIMB 11200 / NRRL B-4491 / Barker I)</name>
    <dbReference type="NCBI Taxonomy" id="579138"/>
    <lineage>
        <taxon>Bacteria</taxon>
        <taxon>Pseudomonadati</taxon>
        <taxon>Pseudomonadota</taxon>
        <taxon>Alphaproteobacteria</taxon>
        <taxon>Sphingomonadales</taxon>
        <taxon>Zymomonadaceae</taxon>
        <taxon>Zymomonas</taxon>
    </lineage>
</organism>
<dbReference type="PROSITE" id="PS50109">
    <property type="entry name" value="HIS_KIN"/>
    <property type="match status" value="1"/>
</dbReference>
<reference evidence="6 7" key="1">
    <citation type="journal article" date="2011" name="J. Bacteriol.">
        <title>Genome sequence of the ethanol-producing Zymomonas mobilis subsp. pomaceae lectotype strain ATCC 29192.</title>
        <authorList>
            <person name="Kouvelis V.N."/>
            <person name="Davenport K.W."/>
            <person name="Brettin T.S."/>
            <person name="Bruce D."/>
            <person name="Detter C."/>
            <person name="Han C.S."/>
            <person name="Nolan M."/>
            <person name="Tapia R."/>
            <person name="Damoulaki A."/>
            <person name="Kyrpides N.C."/>
            <person name="Typas M.A."/>
            <person name="Pappas K.M."/>
        </authorList>
    </citation>
    <scope>NUCLEOTIDE SEQUENCE [LARGE SCALE GENOMIC DNA]</scope>
    <source>
        <strain evidence="7">ATCC 29192 / DSM 22645 / JCM 10191 / CCUG 17912 / NBRC 13757 / NCIMB 11200 / NRRL B-4491 / Barker I</strain>
    </source>
</reference>
<dbReference type="InterPro" id="IPR051315">
    <property type="entry name" value="Bact_Chemotaxis_CheA"/>
</dbReference>
<dbReference type="Proteomes" id="UP000000491">
    <property type="component" value="Chromosome"/>
</dbReference>
<dbReference type="InterPro" id="IPR003594">
    <property type="entry name" value="HATPase_dom"/>
</dbReference>
<comment type="catalytic activity">
    <reaction evidence="1">
        <text>ATP + protein L-histidine = ADP + protein N-phospho-L-histidine.</text>
        <dbReference type="EC" id="2.7.13.3"/>
    </reaction>
</comment>
<dbReference type="InterPro" id="IPR036641">
    <property type="entry name" value="HPT_dom_sf"/>
</dbReference>
<evidence type="ECO:0000256" key="1">
    <source>
        <dbReference type="ARBA" id="ARBA00000085"/>
    </source>
</evidence>
<evidence type="ECO:0000256" key="3">
    <source>
        <dbReference type="ARBA" id="ARBA00035100"/>
    </source>
</evidence>
<dbReference type="eggNOG" id="COG0643">
    <property type="taxonomic scope" value="Bacteria"/>
</dbReference>
<dbReference type="PANTHER" id="PTHR43395:SF10">
    <property type="entry name" value="CHEMOTAXIS PROTEIN CHEA"/>
    <property type="match status" value="1"/>
</dbReference>
<dbReference type="SUPFAM" id="SSF55874">
    <property type="entry name" value="ATPase domain of HSP90 chaperone/DNA topoisomerase II/histidine kinase"/>
    <property type="match status" value="1"/>
</dbReference>
<keyword evidence="6" id="KW-0418">Kinase</keyword>
<dbReference type="GO" id="GO:0006935">
    <property type="term" value="P:chemotaxis"/>
    <property type="evidence" value="ECO:0007669"/>
    <property type="project" value="InterPro"/>
</dbReference>
<accession>F8EV01</accession>
<evidence type="ECO:0000256" key="2">
    <source>
        <dbReference type="ARBA" id="ARBA00012438"/>
    </source>
</evidence>
<dbReference type="STRING" id="579138.Zymop_0386"/>
<proteinExistence type="predicted"/>
<dbReference type="Gene3D" id="3.30.565.10">
    <property type="entry name" value="Histidine kinase-like ATPase, C-terminal domain"/>
    <property type="match status" value="1"/>
</dbReference>
<evidence type="ECO:0000313" key="6">
    <source>
        <dbReference type="EMBL" id="AEI37289.1"/>
    </source>
</evidence>
<dbReference type="AlphaFoldDB" id="F8EV01"/>
<dbReference type="SMART" id="SM00387">
    <property type="entry name" value="HATPase_c"/>
    <property type="match status" value="1"/>
</dbReference>
<dbReference type="InterPro" id="IPR005467">
    <property type="entry name" value="His_kinase_dom"/>
</dbReference>
<protein>
    <recommendedName>
        <fullName evidence="2">histidine kinase</fullName>
        <ecNumber evidence="2">2.7.13.3</ecNumber>
    </recommendedName>
</protein>
<dbReference type="InterPro" id="IPR036890">
    <property type="entry name" value="HATPase_C_sf"/>
</dbReference>
<dbReference type="Gene3D" id="2.30.30.40">
    <property type="entry name" value="SH3 Domains"/>
    <property type="match status" value="1"/>
</dbReference>
<dbReference type="PANTHER" id="PTHR43395">
    <property type="entry name" value="SENSOR HISTIDINE KINASE CHEA"/>
    <property type="match status" value="1"/>
</dbReference>
<dbReference type="GO" id="GO:0000160">
    <property type="term" value="P:phosphorelay signal transduction system"/>
    <property type="evidence" value="ECO:0007669"/>
    <property type="project" value="InterPro"/>
</dbReference>
<dbReference type="PROSITE" id="PS50851">
    <property type="entry name" value="CHEW"/>
    <property type="match status" value="1"/>
</dbReference>
<dbReference type="SUPFAM" id="SSF47226">
    <property type="entry name" value="Histidine-containing phosphotransfer domain, HPT domain"/>
    <property type="match status" value="1"/>
</dbReference>
<comment type="function">
    <text evidence="3">Involved in the transmission of sensory signals from the chemoreceptors to the flagellar motors. CheA is autophosphorylated; it can transfer its phosphate group to either CheB or CheY.</text>
</comment>
<dbReference type="EMBL" id="CP002865">
    <property type="protein sequence ID" value="AEI37289.1"/>
    <property type="molecule type" value="Genomic_DNA"/>
</dbReference>
<dbReference type="RefSeq" id="WP_013933688.1">
    <property type="nucleotide sequence ID" value="NC_015709.1"/>
</dbReference>
<dbReference type="Pfam" id="PF02518">
    <property type="entry name" value="HATPase_c"/>
    <property type="match status" value="1"/>
</dbReference>
<dbReference type="EC" id="2.7.13.3" evidence="2"/>
<gene>
    <name evidence="6" type="ordered locus">Zymop_0386</name>
</gene>
<keyword evidence="6" id="KW-0808">Transferase</keyword>
<evidence type="ECO:0000259" key="5">
    <source>
        <dbReference type="PROSITE" id="PS50851"/>
    </source>
</evidence>
<dbReference type="Pfam" id="PF01584">
    <property type="entry name" value="CheW"/>
    <property type="match status" value="1"/>
</dbReference>
<dbReference type="KEGG" id="zmp:Zymop_0386"/>
<evidence type="ECO:0000313" key="7">
    <source>
        <dbReference type="Proteomes" id="UP000000491"/>
    </source>
</evidence>
<dbReference type="PATRIC" id="fig|579138.3.peg.404"/>
<evidence type="ECO:0000259" key="4">
    <source>
        <dbReference type="PROSITE" id="PS50109"/>
    </source>
</evidence>
<feature type="domain" description="CheW-like" evidence="5">
    <location>
        <begin position="420"/>
        <end position="560"/>
    </location>
</feature>
<sequence length="563" mass="62791">MTEFPKRHFLLWEKQREQIAHDLKACQAGIYDDKMLNRLEAVATHLGKEAADSGDEAFASLAQHLAQLLTYLQNDKLVLNLFLIDLIQRSFEAIEAYITALNSGLSLPDHAKLDTELQENLASSSEWALKKVGVDIATDAPSDSPTISLPLIRPPSKATPDGQCINQSVAESSIYVEGSNLPHIPIDPDKLDGLFKIFNEMLSIRASLSEGNASNIESRNQDNDLDKLDDLIQSANNYTLSLQTQKIEGLFSQIIPIIEHRYAQKNKFITFSIIGGDTKIDKRIVISVGEALLELVDNAALHGIESAEDRQKVSKPENGRICLEAKCHASRLRIAITDDGRGIIWENLITLAEKYGLIADKDKENNKDTKIFKSIYKQKEKSGLAHVKRIIQSLRGEVSIYAPPNIGTRVTLFLPLNQMMIEGLIARVKQQSYIFPISDITESIAVEPKDIHWVDDKQSMIKLRDKWLPAIALSSLIGGETFHKDSFKEGRKILIHVDSTIHQPEITLIVDTIESQRQLVVQNLETNFQAVRGITGAALMENGEMALVVDLESLLHSPPPQYT</sequence>
<dbReference type="HOGENOM" id="CLU_483908_0_0_5"/>
<dbReference type="SMART" id="SM00260">
    <property type="entry name" value="CheW"/>
    <property type="match status" value="1"/>
</dbReference>
<dbReference type="InterPro" id="IPR002545">
    <property type="entry name" value="CheW-lke_dom"/>
</dbReference>
<name>F8EV01_ZYMMT</name>
<feature type="domain" description="Histidine kinase" evidence="4">
    <location>
        <begin position="223"/>
        <end position="418"/>
    </location>
</feature>